<dbReference type="InterPro" id="IPR011577">
    <property type="entry name" value="Cyt_b561_bac/Ni-Hgenase"/>
</dbReference>
<comment type="caution">
    <text evidence="20">The sequence shown here is derived from an EMBL/GenBank/DDBJ whole genome shotgun (WGS) entry which is preliminary data.</text>
</comment>
<proteinExistence type="inferred from homology"/>
<dbReference type="InterPro" id="IPR015246">
    <property type="entry name" value="Formate_DH_TM"/>
</dbReference>
<dbReference type="PROSITE" id="PS00198">
    <property type="entry name" value="4FE4S_FER_1"/>
    <property type="match status" value="1"/>
</dbReference>
<keyword evidence="14 18" id="KW-1133">Transmembrane helix</keyword>
<dbReference type="GO" id="GO:0005886">
    <property type="term" value="C:plasma membrane"/>
    <property type="evidence" value="ECO:0007669"/>
    <property type="project" value="UniProtKB-SubCell"/>
</dbReference>
<dbReference type="GO" id="GO:0051539">
    <property type="term" value="F:4 iron, 4 sulfur cluster binding"/>
    <property type="evidence" value="ECO:0007669"/>
    <property type="project" value="UniProtKB-KW"/>
</dbReference>
<dbReference type="GO" id="GO:0022904">
    <property type="term" value="P:respiratory electron transport chain"/>
    <property type="evidence" value="ECO:0007669"/>
    <property type="project" value="InterPro"/>
</dbReference>
<dbReference type="GO" id="GO:0009326">
    <property type="term" value="C:formate dehydrogenase complex"/>
    <property type="evidence" value="ECO:0007669"/>
    <property type="project" value="InterPro"/>
</dbReference>
<dbReference type="NCBIfam" id="TIGR01583">
    <property type="entry name" value="formate-DH-gamm"/>
    <property type="match status" value="1"/>
</dbReference>
<dbReference type="NCBIfam" id="NF007924">
    <property type="entry name" value="PRK10639.1"/>
    <property type="match status" value="1"/>
</dbReference>
<evidence type="ECO:0000256" key="10">
    <source>
        <dbReference type="ARBA" id="ARBA00022692"/>
    </source>
</evidence>
<dbReference type="SUPFAM" id="SSF81342">
    <property type="entry name" value="Transmembrane di-heme cytochromes"/>
    <property type="match status" value="1"/>
</dbReference>
<keyword evidence="9" id="KW-0349">Heme</keyword>
<dbReference type="CDD" id="cd10558">
    <property type="entry name" value="FDH-N"/>
    <property type="match status" value="1"/>
</dbReference>
<dbReference type="InterPro" id="IPR006471">
    <property type="entry name" value="Formate_DH_gsu"/>
</dbReference>
<keyword evidence="11" id="KW-0479">Metal-binding</keyword>
<protein>
    <submittedName>
        <fullName evidence="20">Formate dehydrogenase O gamma subunit</fullName>
        <ecNumber evidence="20">1.2.1.2</ecNumber>
    </submittedName>
</protein>
<keyword evidence="13" id="KW-0249">Electron transport</keyword>
<accession>A0A7G2ISQ7</accession>
<feature type="transmembrane region" description="Helical" evidence="18">
    <location>
        <begin position="319"/>
        <end position="343"/>
    </location>
</feature>
<evidence type="ECO:0000256" key="18">
    <source>
        <dbReference type="SAM" id="Phobius"/>
    </source>
</evidence>
<feature type="domain" description="4Fe-4S ferredoxin-type" evidence="19">
    <location>
        <begin position="30"/>
        <end position="58"/>
    </location>
</feature>
<comment type="cofactor">
    <cofactor evidence="2">
        <name>heme</name>
        <dbReference type="ChEBI" id="CHEBI:30413"/>
    </cofactor>
</comment>
<evidence type="ECO:0000256" key="8">
    <source>
        <dbReference type="ARBA" id="ARBA00022485"/>
    </source>
</evidence>
<feature type="domain" description="4Fe-4S ferredoxin-type" evidence="19">
    <location>
        <begin position="91"/>
        <end position="123"/>
    </location>
</feature>
<evidence type="ECO:0000256" key="6">
    <source>
        <dbReference type="ARBA" id="ARBA00022448"/>
    </source>
</evidence>
<keyword evidence="12" id="KW-0677">Repeat</keyword>
<dbReference type="Proteomes" id="UP000019194">
    <property type="component" value="Unassembled WGS sequence"/>
</dbReference>
<feature type="transmembrane region" description="Helical" evidence="18">
    <location>
        <begin position="445"/>
        <end position="472"/>
    </location>
</feature>
<keyword evidence="8" id="KW-0004">4Fe-4S</keyword>
<evidence type="ECO:0000256" key="13">
    <source>
        <dbReference type="ARBA" id="ARBA00022982"/>
    </source>
</evidence>
<dbReference type="GO" id="GO:0009055">
    <property type="term" value="F:electron transfer activity"/>
    <property type="evidence" value="ECO:0007669"/>
    <property type="project" value="InterPro"/>
</dbReference>
<keyword evidence="20" id="KW-0560">Oxidoreductase</keyword>
<organism evidence="20 21">
    <name type="scientific">Citrobacter freundii</name>
    <dbReference type="NCBI Taxonomy" id="546"/>
    <lineage>
        <taxon>Bacteria</taxon>
        <taxon>Pseudomonadati</taxon>
        <taxon>Pseudomonadota</taxon>
        <taxon>Gammaproteobacteria</taxon>
        <taxon>Enterobacterales</taxon>
        <taxon>Enterobacteriaceae</taxon>
        <taxon>Citrobacter</taxon>
        <taxon>Citrobacter freundii complex</taxon>
    </lineage>
</organism>
<evidence type="ECO:0000256" key="1">
    <source>
        <dbReference type="ARBA" id="ARBA00001966"/>
    </source>
</evidence>
<evidence type="ECO:0000256" key="7">
    <source>
        <dbReference type="ARBA" id="ARBA00022475"/>
    </source>
</evidence>
<feature type="transmembrane region" description="Helical" evidence="18">
    <location>
        <begin position="355"/>
        <end position="376"/>
    </location>
</feature>
<comment type="subcellular location">
    <subcellularLocation>
        <location evidence="4">Cell membrane</location>
        <topology evidence="4">Multi-pass membrane protein</topology>
    </subcellularLocation>
    <subcellularLocation>
        <location evidence="3">Cell membrane</location>
        <topology evidence="3">Single-pass membrane protein</topology>
    </subcellularLocation>
</comment>
<feature type="domain" description="4Fe-4S ferredoxin-type" evidence="19">
    <location>
        <begin position="124"/>
        <end position="153"/>
    </location>
</feature>
<evidence type="ECO:0000256" key="14">
    <source>
        <dbReference type="ARBA" id="ARBA00022989"/>
    </source>
</evidence>
<dbReference type="InterPro" id="IPR017900">
    <property type="entry name" value="4Fe4S_Fe_S_CS"/>
</dbReference>
<dbReference type="EMBL" id="CBWP010000041">
    <property type="protein sequence ID" value="CDL38424.1"/>
    <property type="molecule type" value="Genomic_DNA"/>
</dbReference>
<dbReference type="GO" id="GO:0036397">
    <property type="term" value="F:formate dehydrogenase (quinone) activity"/>
    <property type="evidence" value="ECO:0007669"/>
    <property type="project" value="UniProtKB-ARBA"/>
</dbReference>
<dbReference type="Pfam" id="PF01292">
    <property type="entry name" value="Ni_hydr_CYTB"/>
    <property type="match status" value="1"/>
</dbReference>
<dbReference type="PROSITE" id="PS51379">
    <property type="entry name" value="4FE4S_FER_2"/>
    <property type="match status" value="3"/>
</dbReference>
<evidence type="ECO:0000256" key="4">
    <source>
        <dbReference type="ARBA" id="ARBA00004651"/>
    </source>
</evidence>
<dbReference type="FunFam" id="1.20.950.20:FF:000002">
    <property type="entry name" value="Formate dehydrogenase cytochrome b556 subunit"/>
    <property type="match status" value="1"/>
</dbReference>
<dbReference type="InterPro" id="IPR017896">
    <property type="entry name" value="4Fe4S_Fe-S-bd"/>
</dbReference>
<comment type="similarity">
    <text evidence="5">Belongs to the formate dehydrogenase gamma subunit family.</text>
</comment>
<sequence>MAYQSQDIIRRSATNGFTPAPQARDHQEEVAKLIDVTTCIGCKACQVACSEWNDIRDEVGNNVGVYDNPADLTAKSWTVMRFSEVEQNDKLEWLIRKDGCMHCADPGCLKACPAEGAIIQYANGIVDFQSEQCIGCGYCIAGCPFDVPRLNPEDNRVYKCTLCVDRVVVGQEPACVKTCPTGAIHFGTKESMKTLAGERVAELKTRGYENAGLYDPAGVGGTHVMYVLHHADKPNLYHGLPENPEISATVKFWKGIWKPLAAVGFAATFAASIFHYVGVGPNRAEEEEDNLHEEKRRGAQMKRRDTIVRYTAPERINHWITAFCFILAAVSGMGFLFPSFNWLMHIMGTPQLARIVHPFVGVIMFASFIIMFFRYWHHNLINRDDIFWAKNIRKIVVNEEVGDTGRYNFGQKCVFWAAIIFLVLLLVSGVVIWRPYFAPAFSIPVIRFALMLHSFAAVALIVVIMVHIYAALWVKGTITAMVEGWVTSSWAKKHHPRWYREVRQKQEKSSE</sequence>
<keyword evidence="17 18" id="KW-0472">Membrane</keyword>
<evidence type="ECO:0000256" key="11">
    <source>
        <dbReference type="ARBA" id="ARBA00022723"/>
    </source>
</evidence>
<dbReference type="AlphaFoldDB" id="A0A7G2ISQ7"/>
<dbReference type="Pfam" id="PF13247">
    <property type="entry name" value="Fer4_11"/>
    <property type="match status" value="1"/>
</dbReference>
<dbReference type="Gene3D" id="3.30.70.20">
    <property type="match status" value="2"/>
</dbReference>
<evidence type="ECO:0000313" key="21">
    <source>
        <dbReference type="Proteomes" id="UP000019194"/>
    </source>
</evidence>
<keyword evidence="15" id="KW-0408">Iron</keyword>
<dbReference type="FunFam" id="1.20.5.480:FF:000001">
    <property type="entry name" value="Formate dehydrogenase iron-sulfur subunit"/>
    <property type="match status" value="1"/>
</dbReference>
<dbReference type="GO" id="GO:0046872">
    <property type="term" value="F:metal ion binding"/>
    <property type="evidence" value="ECO:0007669"/>
    <property type="project" value="UniProtKB-KW"/>
</dbReference>
<reference evidence="20 21" key="1">
    <citation type="submission" date="2013-10" db="EMBL/GenBank/DDBJ databases">
        <title>Antibiotic resistance diversity of beta-lactamase producers in the General Hospital Vienna.</title>
        <authorList>
            <person name="Barisic I."/>
            <person name="Mitteregger D."/>
            <person name="Hirschl A.M."/>
            <person name="Noehammer C."/>
            <person name="Wiesinger-Mayr H."/>
        </authorList>
    </citation>
    <scope>NUCLEOTIDE SEQUENCE [LARGE SCALE GENOMIC DNA]</scope>
    <source>
        <strain evidence="20 21">ISC11</strain>
    </source>
</reference>
<keyword evidence="10 18" id="KW-0812">Transmembrane</keyword>
<evidence type="ECO:0000256" key="3">
    <source>
        <dbReference type="ARBA" id="ARBA00004162"/>
    </source>
</evidence>
<dbReference type="Gene3D" id="1.20.5.480">
    <property type="entry name" value="Single helix bin"/>
    <property type="match status" value="1"/>
</dbReference>
<evidence type="ECO:0000259" key="19">
    <source>
        <dbReference type="PROSITE" id="PS51379"/>
    </source>
</evidence>
<keyword evidence="7" id="KW-1003">Cell membrane</keyword>
<evidence type="ECO:0000256" key="16">
    <source>
        <dbReference type="ARBA" id="ARBA00023014"/>
    </source>
</evidence>
<feature type="transmembrane region" description="Helical" evidence="18">
    <location>
        <begin position="414"/>
        <end position="433"/>
    </location>
</feature>
<dbReference type="Pfam" id="PF09163">
    <property type="entry name" value="Form-deh_trans"/>
    <property type="match status" value="1"/>
</dbReference>
<dbReference type="InterPro" id="IPR051555">
    <property type="entry name" value="FDH_Electron_Transfer_Unit"/>
</dbReference>
<name>A0A7G2ISQ7_CITFR</name>
<dbReference type="Gene3D" id="1.20.950.20">
    <property type="entry name" value="Transmembrane di-heme cytochromes, Chain C"/>
    <property type="match status" value="1"/>
</dbReference>
<dbReference type="SUPFAM" id="SSF54862">
    <property type="entry name" value="4Fe-4S ferredoxins"/>
    <property type="match status" value="1"/>
</dbReference>
<dbReference type="GO" id="GO:0009061">
    <property type="term" value="P:anaerobic respiration"/>
    <property type="evidence" value="ECO:0007669"/>
    <property type="project" value="UniProtKB-ARBA"/>
</dbReference>
<evidence type="ECO:0000256" key="12">
    <source>
        <dbReference type="ARBA" id="ARBA00022737"/>
    </source>
</evidence>
<dbReference type="InterPro" id="IPR016174">
    <property type="entry name" value="Di-haem_cyt_TM"/>
</dbReference>
<dbReference type="EC" id="1.2.1.2" evidence="20"/>
<evidence type="ECO:0000256" key="2">
    <source>
        <dbReference type="ARBA" id="ARBA00001971"/>
    </source>
</evidence>
<dbReference type="GO" id="GO:0015944">
    <property type="term" value="P:formate oxidation"/>
    <property type="evidence" value="ECO:0007669"/>
    <property type="project" value="InterPro"/>
</dbReference>
<dbReference type="InterPro" id="IPR038384">
    <property type="entry name" value="Formate_DH_C_sf"/>
</dbReference>
<dbReference type="InterPro" id="IPR006470">
    <property type="entry name" value="Formate_DH_bsu_Proteobacteria"/>
</dbReference>
<keyword evidence="6" id="KW-0813">Transport</keyword>
<evidence type="ECO:0000256" key="5">
    <source>
        <dbReference type="ARBA" id="ARBA00010747"/>
    </source>
</evidence>
<keyword evidence="16" id="KW-0411">Iron-sulfur</keyword>
<evidence type="ECO:0000256" key="15">
    <source>
        <dbReference type="ARBA" id="ARBA00023004"/>
    </source>
</evidence>
<dbReference type="GO" id="GO:0008863">
    <property type="term" value="F:formate dehydrogenase (NAD+) activity"/>
    <property type="evidence" value="ECO:0007669"/>
    <property type="project" value="InterPro"/>
</dbReference>
<dbReference type="NCBIfam" id="TIGR01582">
    <property type="entry name" value="FDH-beta"/>
    <property type="match status" value="1"/>
</dbReference>
<dbReference type="PANTHER" id="PTHR43545:SF7">
    <property type="entry name" value="FORMATE DEHYDROGENASE-O IRON-SULFUR SUBUNIT"/>
    <property type="match status" value="1"/>
</dbReference>
<evidence type="ECO:0000313" key="20">
    <source>
        <dbReference type="EMBL" id="CDL38424.1"/>
    </source>
</evidence>
<evidence type="ECO:0000256" key="17">
    <source>
        <dbReference type="ARBA" id="ARBA00023136"/>
    </source>
</evidence>
<dbReference type="PANTHER" id="PTHR43545">
    <property type="entry name" value="FORMATE DEHYDROGENASE, NITRATE-INDUCIBLE, IRON-SULFUR SUBUNIT"/>
    <property type="match status" value="1"/>
</dbReference>
<comment type="cofactor">
    <cofactor evidence="1">
        <name>[4Fe-4S] cluster</name>
        <dbReference type="ChEBI" id="CHEBI:49883"/>
    </cofactor>
</comment>
<evidence type="ECO:0000256" key="9">
    <source>
        <dbReference type="ARBA" id="ARBA00022617"/>
    </source>
</evidence>